<feature type="signal peptide" evidence="1">
    <location>
        <begin position="1"/>
        <end position="17"/>
    </location>
</feature>
<dbReference type="Gene3D" id="3.40.630.70">
    <property type="entry name" value="Leucyl/phenylalanyl-tRNA-protein transferase, C-terminal domain"/>
    <property type="match status" value="1"/>
</dbReference>
<keyword evidence="1" id="KW-0732">Signal</keyword>
<reference evidence="3" key="1">
    <citation type="submission" date="2021-01" db="EMBL/GenBank/DDBJ databases">
        <authorList>
            <person name="Corre E."/>
            <person name="Pelletier E."/>
            <person name="Niang G."/>
            <person name="Scheremetjew M."/>
            <person name="Finn R."/>
            <person name="Kale V."/>
            <person name="Holt S."/>
            <person name="Cochrane G."/>
            <person name="Meng A."/>
            <person name="Brown T."/>
            <person name="Cohen L."/>
        </authorList>
    </citation>
    <scope>NUCLEOTIDE SEQUENCE</scope>
    <source>
        <strain evidence="3">UTEX LB 985</strain>
    </source>
</reference>
<accession>A0A7S2CP68</accession>
<dbReference type="InterPro" id="IPR038740">
    <property type="entry name" value="BioF2-like_GNAT_dom"/>
</dbReference>
<dbReference type="InterPro" id="IPR016181">
    <property type="entry name" value="Acyl_CoA_acyltransferase"/>
</dbReference>
<gene>
    <name evidence="3" type="ORF">CBRE1094_LOCUS10444</name>
</gene>
<dbReference type="InterPro" id="IPR042203">
    <property type="entry name" value="Leu/Phe-tRNA_Trfase_C"/>
</dbReference>
<dbReference type="EMBL" id="HBGU01019156">
    <property type="protein sequence ID" value="CAD9431391.1"/>
    <property type="molecule type" value="Transcribed_RNA"/>
</dbReference>
<dbReference type="SUPFAM" id="SSF55729">
    <property type="entry name" value="Acyl-CoA N-acyltransferases (Nat)"/>
    <property type="match status" value="1"/>
</dbReference>
<feature type="domain" description="BioF2-like acetyltransferase" evidence="2">
    <location>
        <begin position="3"/>
        <end position="81"/>
    </location>
</feature>
<protein>
    <recommendedName>
        <fullName evidence="2">BioF2-like acetyltransferase domain-containing protein</fullName>
    </recommendedName>
</protein>
<proteinExistence type="predicted"/>
<evidence type="ECO:0000259" key="2">
    <source>
        <dbReference type="Pfam" id="PF13480"/>
    </source>
</evidence>
<feature type="chain" id="PRO_5031192233" description="BioF2-like acetyltransferase domain-containing protein" evidence="1">
    <location>
        <begin position="18"/>
        <end position="126"/>
    </location>
</feature>
<evidence type="ECO:0000256" key="1">
    <source>
        <dbReference type="SAM" id="SignalP"/>
    </source>
</evidence>
<sequence>MLSAGSLLVLELWSGEAMVAADFGHAVGGSFYVATRWHDSALSRYQPGFVLALASAKLLADNGFELWDLGGTDSSQGMRYKEGISHVVPRPTFHDLFLRARGTQPRRIEPGVVIGEAGITESDLFL</sequence>
<dbReference type="Pfam" id="PF13480">
    <property type="entry name" value="Acetyltransf_6"/>
    <property type="match status" value="1"/>
</dbReference>
<dbReference type="AlphaFoldDB" id="A0A7S2CP68"/>
<organism evidence="3">
    <name type="scientific">Haptolina brevifila</name>
    <dbReference type="NCBI Taxonomy" id="156173"/>
    <lineage>
        <taxon>Eukaryota</taxon>
        <taxon>Haptista</taxon>
        <taxon>Haptophyta</taxon>
        <taxon>Prymnesiophyceae</taxon>
        <taxon>Prymnesiales</taxon>
        <taxon>Prymnesiaceae</taxon>
        <taxon>Haptolina</taxon>
    </lineage>
</organism>
<evidence type="ECO:0000313" key="3">
    <source>
        <dbReference type="EMBL" id="CAD9431391.1"/>
    </source>
</evidence>
<name>A0A7S2CP68_9EUKA</name>